<keyword evidence="2" id="KW-1133">Transmembrane helix</keyword>
<dbReference type="Proteomes" id="UP001152622">
    <property type="component" value="Chromosome 11"/>
</dbReference>
<evidence type="ECO:0000256" key="2">
    <source>
        <dbReference type="SAM" id="Phobius"/>
    </source>
</evidence>
<evidence type="ECO:0008006" key="5">
    <source>
        <dbReference type="Google" id="ProtNLM"/>
    </source>
</evidence>
<feature type="compositionally biased region" description="Polar residues" evidence="1">
    <location>
        <begin position="36"/>
        <end position="54"/>
    </location>
</feature>
<feature type="transmembrane region" description="Helical" evidence="2">
    <location>
        <begin position="96"/>
        <end position="117"/>
    </location>
</feature>
<feature type="compositionally biased region" description="Polar residues" evidence="1">
    <location>
        <begin position="62"/>
        <end position="71"/>
    </location>
</feature>
<dbReference type="EMBL" id="JAINUF010000011">
    <property type="protein sequence ID" value="KAJ8347336.1"/>
    <property type="molecule type" value="Genomic_DNA"/>
</dbReference>
<evidence type="ECO:0000313" key="3">
    <source>
        <dbReference type="EMBL" id="KAJ8347336.1"/>
    </source>
</evidence>
<feature type="region of interest" description="Disordered" evidence="1">
    <location>
        <begin position="174"/>
        <end position="198"/>
    </location>
</feature>
<feature type="transmembrane region" description="Helical" evidence="2">
    <location>
        <begin position="7"/>
        <end position="27"/>
    </location>
</feature>
<dbReference type="AlphaFoldDB" id="A0A9Q1IPB7"/>
<feature type="region of interest" description="Disordered" evidence="1">
    <location>
        <begin position="36"/>
        <end position="83"/>
    </location>
</feature>
<keyword evidence="4" id="KW-1185">Reference proteome</keyword>
<reference evidence="3" key="1">
    <citation type="journal article" date="2023" name="Science">
        <title>Genome structures resolve the early diversification of teleost fishes.</title>
        <authorList>
            <person name="Parey E."/>
            <person name="Louis A."/>
            <person name="Montfort J."/>
            <person name="Bouchez O."/>
            <person name="Roques C."/>
            <person name="Iampietro C."/>
            <person name="Lluch J."/>
            <person name="Castinel A."/>
            <person name="Donnadieu C."/>
            <person name="Desvignes T."/>
            <person name="Floi Bucao C."/>
            <person name="Jouanno E."/>
            <person name="Wen M."/>
            <person name="Mejri S."/>
            <person name="Dirks R."/>
            <person name="Jansen H."/>
            <person name="Henkel C."/>
            <person name="Chen W.J."/>
            <person name="Zahm M."/>
            <person name="Cabau C."/>
            <person name="Klopp C."/>
            <person name="Thompson A.W."/>
            <person name="Robinson-Rechavi M."/>
            <person name="Braasch I."/>
            <person name="Lecointre G."/>
            <person name="Bobe J."/>
            <person name="Postlethwait J.H."/>
            <person name="Berthelot C."/>
            <person name="Roest Crollius H."/>
            <person name="Guiguen Y."/>
        </authorList>
    </citation>
    <scope>NUCLEOTIDE SEQUENCE</scope>
    <source>
        <strain evidence="3">WJC10195</strain>
    </source>
</reference>
<name>A0A9Q1IPB7_SYNKA</name>
<feature type="compositionally biased region" description="Basic and acidic residues" evidence="1">
    <location>
        <begin position="72"/>
        <end position="83"/>
    </location>
</feature>
<accession>A0A9Q1IPB7</accession>
<sequence length="230" mass="26293">MKGYNKLIIRVSALLLLPFPVLLAIPLPASHNVTGEQHNGSAAATAQSLTTDSHPTVRMENITDSQTSKNDTTQHKCDERAKPAVPSEHHKLICFITLWALGVTAALFLGITVFLWIRLSVQRKMKRGRREGWVEETRGVEGQGKSLWLQPKGTVEERVEFWYANRSSADLEERVGKLQREKKNREGDEMRRKERETESFWVQPKVTLEEITEFWDANGRAKQDTDNEQI</sequence>
<proteinExistence type="predicted"/>
<organism evidence="3 4">
    <name type="scientific">Synaphobranchus kaupii</name>
    <name type="common">Kaup's arrowtooth eel</name>
    <dbReference type="NCBI Taxonomy" id="118154"/>
    <lineage>
        <taxon>Eukaryota</taxon>
        <taxon>Metazoa</taxon>
        <taxon>Chordata</taxon>
        <taxon>Craniata</taxon>
        <taxon>Vertebrata</taxon>
        <taxon>Euteleostomi</taxon>
        <taxon>Actinopterygii</taxon>
        <taxon>Neopterygii</taxon>
        <taxon>Teleostei</taxon>
        <taxon>Anguilliformes</taxon>
        <taxon>Synaphobranchidae</taxon>
        <taxon>Synaphobranchus</taxon>
    </lineage>
</organism>
<evidence type="ECO:0000256" key="1">
    <source>
        <dbReference type="SAM" id="MobiDB-lite"/>
    </source>
</evidence>
<comment type="caution">
    <text evidence="3">The sequence shown here is derived from an EMBL/GenBank/DDBJ whole genome shotgun (WGS) entry which is preliminary data.</text>
</comment>
<dbReference type="OrthoDB" id="8964782at2759"/>
<protein>
    <recommendedName>
        <fullName evidence="5">Transmembrane protein</fullName>
    </recommendedName>
</protein>
<gene>
    <name evidence="3" type="ORF">SKAU_G00287370</name>
</gene>
<keyword evidence="2" id="KW-0472">Membrane</keyword>
<keyword evidence="2" id="KW-0812">Transmembrane</keyword>
<evidence type="ECO:0000313" key="4">
    <source>
        <dbReference type="Proteomes" id="UP001152622"/>
    </source>
</evidence>